<sequence length="208" mass="23923">MSKTVPNFLFPTNFRNGKNIKRLIKDFNVQGYGIAVYLLETLAEAEGHKYPLSDIDLLADEMKVSVPVINTVITSYGLFELTENDDGIIFISAQLNKWLEPYYKQTEQKKLAGKVSAEKRRIKQEQQLLELSLIDSTQQPLNDRSTINKLINKRINKTSLFSSNENEVEKFEEINQKILNYQISKDKQKSKLEDLAQASKENEVLDYG</sequence>
<evidence type="ECO:0000259" key="1">
    <source>
        <dbReference type="Pfam" id="PF14297"/>
    </source>
</evidence>
<name>A0A644TH67_9ZZZZ</name>
<reference evidence="2" key="1">
    <citation type="submission" date="2019-08" db="EMBL/GenBank/DDBJ databases">
        <authorList>
            <person name="Kucharzyk K."/>
            <person name="Murdoch R.W."/>
            <person name="Higgins S."/>
            <person name="Loffler F."/>
        </authorList>
    </citation>
    <scope>NUCLEOTIDE SEQUENCE</scope>
</reference>
<feature type="domain" description="Lin1244/Lin1753-like N-terminal" evidence="1">
    <location>
        <begin position="12"/>
        <end position="93"/>
    </location>
</feature>
<protein>
    <recommendedName>
        <fullName evidence="1">Lin1244/Lin1753-like N-terminal domain-containing protein</fullName>
    </recommendedName>
</protein>
<dbReference type="Pfam" id="PF14297">
    <property type="entry name" value="Lin1244_N"/>
    <property type="match status" value="1"/>
</dbReference>
<comment type="caution">
    <text evidence="2">The sequence shown here is derived from an EMBL/GenBank/DDBJ whole genome shotgun (WGS) entry which is preliminary data.</text>
</comment>
<gene>
    <name evidence="2" type="ORF">SDC9_11922</name>
</gene>
<proteinExistence type="predicted"/>
<dbReference type="InterPro" id="IPR025400">
    <property type="entry name" value="Lin1244/Lin1753-like_N"/>
</dbReference>
<evidence type="ECO:0000313" key="2">
    <source>
        <dbReference type="EMBL" id="MPL66253.1"/>
    </source>
</evidence>
<dbReference type="AlphaFoldDB" id="A0A644TH67"/>
<organism evidence="2">
    <name type="scientific">bioreactor metagenome</name>
    <dbReference type="NCBI Taxonomy" id="1076179"/>
    <lineage>
        <taxon>unclassified sequences</taxon>
        <taxon>metagenomes</taxon>
        <taxon>ecological metagenomes</taxon>
    </lineage>
</organism>
<accession>A0A644TH67</accession>
<dbReference type="EMBL" id="VSSQ01000031">
    <property type="protein sequence ID" value="MPL66253.1"/>
    <property type="molecule type" value="Genomic_DNA"/>
</dbReference>